<comment type="function">
    <text evidence="9">Catalyzes the 2-thiolation of uridine at the wobble position (U34) of tRNA, leading to the formation of s(2)U34.</text>
</comment>
<dbReference type="GO" id="GO:0103016">
    <property type="term" value="F:tRNA-uridine 2-sulfurtransferase activity"/>
    <property type="evidence" value="ECO:0007669"/>
    <property type="project" value="UniProtKB-EC"/>
</dbReference>
<dbReference type="NCBIfam" id="TIGR00420">
    <property type="entry name" value="trmU"/>
    <property type="match status" value="1"/>
</dbReference>
<dbReference type="Gene3D" id="2.30.30.280">
    <property type="entry name" value="Adenine nucleotide alpha hydrolases-like domains"/>
    <property type="match status" value="1"/>
</dbReference>
<dbReference type="PANTHER" id="PTHR11933:SF5">
    <property type="entry name" value="MITOCHONDRIAL TRNA-SPECIFIC 2-THIOURIDYLASE 1"/>
    <property type="match status" value="1"/>
</dbReference>
<comment type="caution">
    <text evidence="9">Lacks conserved residue(s) required for the propagation of feature annotation.</text>
</comment>
<organism evidence="12 13">
    <name type="scientific">Sneathia sanguinegens</name>
    <dbReference type="NCBI Taxonomy" id="40543"/>
    <lineage>
        <taxon>Bacteria</taxon>
        <taxon>Fusobacteriati</taxon>
        <taxon>Fusobacteriota</taxon>
        <taxon>Fusobacteriia</taxon>
        <taxon>Fusobacteriales</taxon>
        <taxon>Leptotrichiaceae</taxon>
        <taxon>Sneathia</taxon>
    </lineage>
</organism>
<dbReference type="InterPro" id="IPR004506">
    <property type="entry name" value="MnmA-like"/>
</dbReference>
<accession>A0ABT7HMA5</accession>
<feature type="domain" description="tRNA-specific 2-thiouridylase MnmA-like C-terminal" evidence="10">
    <location>
        <begin position="280"/>
        <end position="355"/>
    </location>
</feature>
<feature type="binding site" evidence="9">
    <location>
        <begin position="8"/>
        <end position="15"/>
    </location>
    <ligand>
        <name>ATP</name>
        <dbReference type="ChEBI" id="CHEBI:30616"/>
    </ligand>
</feature>
<comment type="subcellular location">
    <subcellularLocation>
        <location evidence="9">Cytoplasm</location>
    </subcellularLocation>
</comment>
<comment type="caution">
    <text evidence="12">The sequence shown here is derived from an EMBL/GenBank/DDBJ whole genome shotgun (WGS) entry which is preliminary data.</text>
</comment>
<evidence type="ECO:0000313" key="13">
    <source>
        <dbReference type="Proteomes" id="UP001225134"/>
    </source>
</evidence>
<keyword evidence="7" id="KW-1015">Disulfide bond</keyword>
<feature type="binding site" evidence="9">
    <location>
        <position position="34"/>
    </location>
    <ligand>
        <name>ATP</name>
        <dbReference type="ChEBI" id="CHEBI:30616"/>
    </ligand>
</feature>
<evidence type="ECO:0000256" key="3">
    <source>
        <dbReference type="ARBA" id="ARBA00022694"/>
    </source>
</evidence>
<evidence type="ECO:0000259" key="10">
    <source>
        <dbReference type="Pfam" id="PF20258"/>
    </source>
</evidence>
<feature type="region of interest" description="Interaction with tRNA" evidence="9">
    <location>
        <begin position="145"/>
        <end position="147"/>
    </location>
</feature>
<dbReference type="InterPro" id="IPR046885">
    <property type="entry name" value="MnmA-like_C"/>
</dbReference>
<evidence type="ECO:0000256" key="8">
    <source>
        <dbReference type="ARBA" id="ARBA00051542"/>
    </source>
</evidence>
<evidence type="ECO:0000256" key="6">
    <source>
        <dbReference type="ARBA" id="ARBA00022884"/>
    </source>
</evidence>
<evidence type="ECO:0000256" key="1">
    <source>
        <dbReference type="ARBA" id="ARBA00022555"/>
    </source>
</evidence>
<dbReference type="Proteomes" id="UP001225134">
    <property type="component" value="Unassembled WGS sequence"/>
</dbReference>
<dbReference type="EC" id="2.8.1.13" evidence="9"/>
<dbReference type="InterPro" id="IPR023382">
    <property type="entry name" value="MnmA-like_central_sf"/>
</dbReference>
<dbReference type="PANTHER" id="PTHR11933">
    <property type="entry name" value="TRNA 5-METHYLAMINOMETHYL-2-THIOURIDYLATE -METHYLTRANSFERASE"/>
    <property type="match status" value="1"/>
</dbReference>
<keyword evidence="3 9" id="KW-0819">tRNA processing</keyword>
<reference evidence="12 13" key="1">
    <citation type="submission" date="2023-06" db="EMBL/GenBank/DDBJ databases">
        <title>Antibody response to the Sneathia vaginalis cytopathogenic toxin A during pregnancy.</title>
        <authorList>
            <person name="Mccoy Z.T."/>
            <person name="Serrano M.G."/>
            <person name="Spaine K."/>
            <person name="Edwards D.J."/>
            <person name="Buck G.A."/>
            <person name="Jefferson K."/>
        </authorList>
    </citation>
    <scope>NUCLEOTIDE SEQUENCE [LARGE SCALE GENOMIC DNA]</scope>
    <source>
        <strain evidence="12 13">CCUG 42621</strain>
    </source>
</reference>
<dbReference type="CDD" id="cd01998">
    <property type="entry name" value="MnmA_TRMU-like"/>
    <property type="match status" value="1"/>
</dbReference>
<evidence type="ECO:0000256" key="5">
    <source>
        <dbReference type="ARBA" id="ARBA00022840"/>
    </source>
</evidence>
<sequence length="360" mass="40684">MNKKVVVGMSGGVDSSVTALLLKQQGYDVIGVFMKNWEEKDENGQCTSEQDYLDAQEVAKSIGIPCFSVNFVKEYWDRVFEYFLEEYRKGRTPNPDVMCNKEIKFKAFLEYAFSLGADYVATGHYAKVIHSDKGAILLRGIDDNKDQSYFLSELSKEQLEKVIFPLGDYTKPEIRKIAEEYNLKTAKKKDSTGICFIGERDFNKFLSQYLPSKAGNIVDNKGRILGRHNGLMYYTIGQRKGIGIGNSKEGNGQPYFVAYKNLEKNELVVSQGDTSILYSKGLICKDFNIINSEIINFPLRCTVKFRYRQKDVAATIYKKDDSSIQVMFDEPQRAVTEGQIIVGYLANICIGGGAIDEIIK</sequence>
<feature type="region of interest" description="Interaction with target base in tRNA" evidence="9">
    <location>
        <begin position="94"/>
        <end position="96"/>
    </location>
</feature>
<feature type="domain" description="tRNA-specific 2-thiouridylase MnmA-like central" evidence="11">
    <location>
        <begin position="204"/>
        <end position="271"/>
    </location>
</feature>
<feature type="active site" description="Nucleophile" evidence="9">
    <location>
        <position position="99"/>
    </location>
</feature>
<dbReference type="Gene3D" id="2.40.30.10">
    <property type="entry name" value="Translation factors"/>
    <property type="match status" value="1"/>
</dbReference>
<evidence type="ECO:0000256" key="9">
    <source>
        <dbReference type="HAMAP-Rule" id="MF_00144"/>
    </source>
</evidence>
<gene>
    <name evidence="9 12" type="primary">mnmA</name>
    <name evidence="12" type="ORF">QQA45_05330</name>
</gene>
<keyword evidence="6 9" id="KW-0694">RNA-binding</keyword>
<evidence type="ECO:0000256" key="2">
    <source>
        <dbReference type="ARBA" id="ARBA00022679"/>
    </source>
</evidence>
<keyword evidence="4 9" id="KW-0547">Nucleotide-binding</keyword>
<keyword evidence="9" id="KW-0963">Cytoplasm</keyword>
<comment type="catalytic activity">
    <reaction evidence="8 9">
        <text>S-sulfanyl-L-cysteinyl-[protein] + uridine(34) in tRNA + AH2 + ATP = 2-thiouridine(34) in tRNA + L-cysteinyl-[protein] + A + AMP + diphosphate + H(+)</text>
        <dbReference type="Rhea" id="RHEA:47032"/>
        <dbReference type="Rhea" id="RHEA-COMP:10131"/>
        <dbReference type="Rhea" id="RHEA-COMP:11726"/>
        <dbReference type="Rhea" id="RHEA-COMP:11727"/>
        <dbReference type="Rhea" id="RHEA-COMP:11728"/>
        <dbReference type="ChEBI" id="CHEBI:13193"/>
        <dbReference type="ChEBI" id="CHEBI:15378"/>
        <dbReference type="ChEBI" id="CHEBI:17499"/>
        <dbReference type="ChEBI" id="CHEBI:29950"/>
        <dbReference type="ChEBI" id="CHEBI:30616"/>
        <dbReference type="ChEBI" id="CHEBI:33019"/>
        <dbReference type="ChEBI" id="CHEBI:61963"/>
        <dbReference type="ChEBI" id="CHEBI:65315"/>
        <dbReference type="ChEBI" id="CHEBI:87170"/>
        <dbReference type="ChEBI" id="CHEBI:456215"/>
        <dbReference type="EC" id="2.8.1.13"/>
    </reaction>
</comment>
<dbReference type="Pfam" id="PF20258">
    <property type="entry name" value="tRNA_Me_trans_C"/>
    <property type="match status" value="1"/>
</dbReference>
<keyword evidence="13" id="KW-1185">Reference proteome</keyword>
<evidence type="ECO:0000259" key="11">
    <source>
        <dbReference type="Pfam" id="PF20259"/>
    </source>
</evidence>
<dbReference type="RefSeq" id="WP_285153174.1">
    <property type="nucleotide sequence ID" value="NZ_JASSPP010000008.1"/>
</dbReference>
<dbReference type="NCBIfam" id="NF001138">
    <property type="entry name" value="PRK00143.1"/>
    <property type="match status" value="1"/>
</dbReference>
<feature type="active site" description="Cysteine persulfide intermediate" evidence="9">
    <location>
        <position position="195"/>
    </location>
</feature>
<dbReference type="InterPro" id="IPR046884">
    <property type="entry name" value="MnmA-like_central"/>
</dbReference>
<evidence type="ECO:0000256" key="4">
    <source>
        <dbReference type="ARBA" id="ARBA00022741"/>
    </source>
</evidence>
<feature type="site" description="Interaction with tRNA" evidence="9">
    <location>
        <position position="124"/>
    </location>
</feature>
<evidence type="ECO:0000256" key="7">
    <source>
        <dbReference type="ARBA" id="ARBA00023157"/>
    </source>
</evidence>
<proteinExistence type="inferred from homology"/>
<dbReference type="Pfam" id="PF20259">
    <property type="entry name" value="tRNA_Me_trans_M"/>
    <property type="match status" value="1"/>
</dbReference>
<keyword evidence="1 9" id="KW-0820">tRNA-binding</keyword>
<dbReference type="InterPro" id="IPR014729">
    <property type="entry name" value="Rossmann-like_a/b/a_fold"/>
</dbReference>
<protein>
    <recommendedName>
        <fullName evidence="9">tRNA-specific 2-thiouridylase MnmA</fullName>
        <ecNumber evidence="9">2.8.1.13</ecNumber>
    </recommendedName>
</protein>
<dbReference type="EMBL" id="JASSPP010000008">
    <property type="protein sequence ID" value="MDK9580935.1"/>
    <property type="molecule type" value="Genomic_DNA"/>
</dbReference>
<name>A0ABT7HMA5_9FUSO</name>
<feature type="site" description="Interaction with tRNA" evidence="9">
    <location>
        <position position="339"/>
    </location>
</feature>
<dbReference type="SUPFAM" id="SSF52402">
    <property type="entry name" value="Adenine nucleotide alpha hydrolases-like"/>
    <property type="match status" value="1"/>
</dbReference>
<keyword evidence="5 9" id="KW-0067">ATP-binding</keyword>
<dbReference type="Pfam" id="PF03054">
    <property type="entry name" value="tRNA_Me_trans"/>
    <property type="match status" value="1"/>
</dbReference>
<feature type="region of interest" description="Interaction with tRNA" evidence="9">
    <location>
        <begin position="306"/>
        <end position="307"/>
    </location>
</feature>
<feature type="binding site" evidence="9">
    <location>
        <position position="123"/>
    </location>
    <ligand>
        <name>ATP</name>
        <dbReference type="ChEBI" id="CHEBI:30616"/>
    </ligand>
</feature>
<dbReference type="HAMAP" id="MF_00144">
    <property type="entry name" value="tRNA_thiouridyl_MnmA"/>
    <property type="match status" value="1"/>
</dbReference>
<dbReference type="Gene3D" id="3.40.50.620">
    <property type="entry name" value="HUPs"/>
    <property type="match status" value="1"/>
</dbReference>
<evidence type="ECO:0000313" key="12">
    <source>
        <dbReference type="EMBL" id="MDK9580935.1"/>
    </source>
</evidence>
<keyword evidence="2 9" id="KW-0808">Transferase</keyword>
<comment type="similarity">
    <text evidence="9">Belongs to the MnmA/TRMU family.</text>
</comment>